<dbReference type="GO" id="GO:0033567">
    <property type="term" value="P:DNA replication, Okazaki fragment processing"/>
    <property type="evidence" value="ECO:0007669"/>
    <property type="project" value="InterPro"/>
</dbReference>
<protein>
    <submittedName>
        <fullName evidence="4">Exo 5'-3' exonuclease (Including N-terminal domain of PolI)</fullName>
    </submittedName>
</protein>
<feature type="domain" description="5'-3' exonuclease" evidence="3">
    <location>
        <begin position="27"/>
        <end position="304"/>
    </location>
</feature>
<dbReference type="InterPro" id="IPR038969">
    <property type="entry name" value="FEN"/>
</dbReference>
<dbReference type="InterPro" id="IPR002421">
    <property type="entry name" value="5-3_exonuclease"/>
</dbReference>
<organism evidence="4">
    <name type="scientific">uncultured Caudovirales phage</name>
    <dbReference type="NCBI Taxonomy" id="2100421"/>
    <lineage>
        <taxon>Viruses</taxon>
        <taxon>Duplodnaviria</taxon>
        <taxon>Heunggongvirae</taxon>
        <taxon>Uroviricota</taxon>
        <taxon>Caudoviricetes</taxon>
        <taxon>Peduoviridae</taxon>
        <taxon>Maltschvirus</taxon>
        <taxon>Maltschvirus maltsch</taxon>
    </lineage>
</organism>
<dbReference type="GO" id="GO:0017108">
    <property type="term" value="F:5'-flap endonuclease activity"/>
    <property type="evidence" value="ECO:0007669"/>
    <property type="project" value="InterPro"/>
</dbReference>
<keyword evidence="4" id="KW-0269">Exonuclease</keyword>
<accession>A0A6J5MAP2</accession>
<dbReference type="InterPro" id="IPR008918">
    <property type="entry name" value="HhH2"/>
</dbReference>
<dbReference type="Gene3D" id="1.10.150.20">
    <property type="entry name" value="5' to 3' exonuclease, C-terminal subdomain"/>
    <property type="match status" value="1"/>
</dbReference>
<dbReference type="Gene3D" id="3.40.50.1010">
    <property type="entry name" value="5'-nuclease"/>
    <property type="match status" value="1"/>
</dbReference>
<keyword evidence="1" id="KW-0540">Nuclease</keyword>
<reference evidence="4" key="1">
    <citation type="submission" date="2020-04" db="EMBL/GenBank/DDBJ databases">
        <authorList>
            <person name="Chiriac C."/>
            <person name="Salcher M."/>
            <person name="Ghai R."/>
            <person name="Kavagutti S V."/>
        </authorList>
    </citation>
    <scope>NUCLEOTIDE SEQUENCE</scope>
</reference>
<evidence type="ECO:0000256" key="2">
    <source>
        <dbReference type="ARBA" id="ARBA00022801"/>
    </source>
</evidence>
<dbReference type="InterPro" id="IPR020046">
    <property type="entry name" value="5-3_exonucl_a-hlix_arch_N"/>
</dbReference>
<dbReference type="PANTHER" id="PTHR42646:SF2">
    <property type="entry name" value="5'-3' EXONUCLEASE FAMILY PROTEIN"/>
    <property type="match status" value="1"/>
</dbReference>
<gene>
    <name evidence="4" type="ORF">UFOVP450_217</name>
</gene>
<evidence type="ECO:0000259" key="3">
    <source>
        <dbReference type="SMART" id="SM00475"/>
    </source>
</evidence>
<dbReference type="SMART" id="SM00475">
    <property type="entry name" value="53EXOc"/>
    <property type="match status" value="1"/>
</dbReference>
<dbReference type="SUPFAM" id="SSF88723">
    <property type="entry name" value="PIN domain-like"/>
    <property type="match status" value="1"/>
</dbReference>
<dbReference type="GO" id="GO:0008409">
    <property type="term" value="F:5'-3' exonuclease activity"/>
    <property type="evidence" value="ECO:0007669"/>
    <property type="project" value="InterPro"/>
</dbReference>
<dbReference type="PANTHER" id="PTHR42646">
    <property type="entry name" value="FLAP ENDONUCLEASE XNI"/>
    <property type="match status" value="1"/>
</dbReference>
<name>A0A6J5MAP2_9CAUD</name>
<dbReference type="GO" id="GO:0003677">
    <property type="term" value="F:DNA binding"/>
    <property type="evidence" value="ECO:0007669"/>
    <property type="project" value="InterPro"/>
</dbReference>
<dbReference type="CDD" id="cd09859">
    <property type="entry name" value="PIN_53EXO"/>
    <property type="match status" value="1"/>
</dbReference>
<dbReference type="SUPFAM" id="SSF47807">
    <property type="entry name" value="5' to 3' exonuclease, C-terminal subdomain"/>
    <property type="match status" value="1"/>
</dbReference>
<sequence length="349" mass="39968">MSSQTNYLALLNELRTRGPQDDQHLNSRVLIIDGLNTFIRSYAASPVTNSDGEHVGGISGTLLSIGHAIKNINPTRVVMTFDGKNGSAKRRQVYPEYKANRKFKIRLNRSEVVDKQDNQLEQLIRMVEYLAHLPVTVITAEATEADDVIAYIANDYLAQKKDSQVFIMSSDKDFYQLVDDRIHIWSPTKKKFYYTEDVHSEFGIYPRNFALYRALLGDKSDNIGGVDGIGDKTVHSKFNLLTEDREVTLKELMDYAATQPAKVKIYQKFLASEDLINRNVQLMQLSESNINMTVKMRIIDTLEQPVPRCNKIHFHKMLMEDKMTGAIKNPDMWLREVFQKLDGFALQTH</sequence>
<evidence type="ECO:0000313" key="4">
    <source>
        <dbReference type="EMBL" id="CAB4143758.1"/>
    </source>
</evidence>
<dbReference type="SMART" id="SM00279">
    <property type="entry name" value="HhH2"/>
    <property type="match status" value="1"/>
</dbReference>
<dbReference type="EMBL" id="LR796421">
    <property type="protein sequence ID" value="CAB4143758.1"/>
    <property type="molecule type" value="Genomic_DNA"/>
</dbReference>
<evidence type="ECO:0000256" key="1">
    <source>
        <dbReference type="ARBA" id="ARBA00022722"/>
    </source>
</evidence>
<dbReference type="InterPro" id="IPR036279">
    <property type="entry name" value="5-3_exonuclease_C_sf"/>
</dbReference>
<proteinExistence type="predicted"/>
<dbReference type="Pfam" id="PF02739">
    <property type="entry name" value="5_3_exonuc_N"/>
    <property type="match status" value="1"/>
</dbReference>
<keyword evidence="2" id="KW-0378">Hydrolase</keyword>
<dbReference type="InterPro" id="IPR029060">
    <property type="entry name" value="PIN-like_dom_sf"/>
</dbReference>